<keyword evidence="1" id="KW-0472">Membrane</keyword>
<keyword evidence="4" id="KW-0540">Nuclease</keyword>
<dbReference type="GO" id="GO:0016787">
    <property type="term" value="F:hydrolase activity"/>
    <property type="evidence" value="ECO:0007669"/>
    <property type="project" value="UniProtKB-KW"/>
</dbReference>
<evidence type="ECO:0000259" key="3">
    <source>
        <dbReference type="Pfam" id="PF04471"/>
    </source>
</evidence>
<dbReference type="Pfam" id="PF04471">
    <property type="entry name" value="Mrr_cat"/>
    <property type="match status" value="1"/>
</dbReference>
<dbReference type="RefSeq" id="WP_377721497.1">
    <property type="nucleotide sequence ID" value="NZ_JBHSAM010000034.1"/>
</dbReference>
<evidence type="ECO:0000313" key="5">
    <source>
        <dbReference type="Proteomes" id="UP001595715"/>
    </source>
</evidence>
<keyword evidence="4" id="KW-0255">Endonuclease</keyword>
<organism evidence="4 5">
    <name type="scientific">Paenibacillus xanthanilyticus</name>
    <dbReference type="NCBI Taxonomy" id="1783531"/>
    <lineage>
        <taxon>Bacteria</taxon>
        <taxon>Bacillati</taxon>
        <taxon>Bacillota</taxon>
        <taxon>Bacilli</taxon>
        <taxon>Bacillales</taxon>
        <taxon>Paenibacillaceae</taxon>
        <taxon>Paenibacillus</taxon>
    </lineage>
</organism>
<dbReference type="Proteomes" id="UP001595715">
    <property type="component" value="Unassembled WGS sequence"/>
</dbReference>
<dbReference type="GO" id="GO:0004519">
    <property type="term" value="F:endonuclease activity"/>
    <property type="evidence" value="ECO:0007669"/>
    <property type="project" value="UniProtKB-KW"/>
</dbReference>
<gene>
    <name evidence="4" type="ORF">ACFOZ8_25050</name>
</gene>
<evidence type="ECO:0000313" key="4">
    <source>
        <dbReference type="EMBL" id="MFC4102894.1"/>
    </source>
</evidence>
<dbReference type="EC" id="3.1.21.-" evidence="4"/>
<dbReference type="PANTHER" id="PTHR30015:SF6">
    <property type="entry name" value="SLL1429 PROTEIN"/>
    <property type="match status" value="1"/>
</dbReference>
<keyword evidence="1" id="KW-1133">Transmembrane helix</keyword>
<keyword evidence="1" id="KW-0812">Transmembrane</keyword>
<accession>A0ABV8KA65</accession>
<dbReference type="InterPro" id="IPR011856">
    <property type="entry name" value="tRNA_endonuc-like_dom_sf"/>
</dbReference>
<evidence type="ECO:0000256" key="1">
    <source>
        <dbReference type="SAM" id="Phobius"/>
    </source>
</evidence>
<dbReference type="Gene3D" id="3.40.1350.10">
    <property type="match status" value="1"/>
</dbReference>
<evidence type="ECO:0000259" key="2">
    <source>
        <dbReference type="Pfam" id="PF01396"/>
    </source>
</evidence>
<dbReference type="Gene3D" id="3.30.65.10">
    <property type="entry name" value="Bacterial Topoisomerase I, domain 1"/>
    <property type="match status" value="1"/>
</dbReference>
<dbReference type="InterPro" id="IPR007560">
    <property type="entry name" value="Restrct_endonuc_IV_Mrr"/>
</dbReference>
<dbReference type="SUPFAM" id="SSF57783">
    <property type="entry name" value="Zinc beta-ribbon"/>
    <property type="match status" value="1"/>
</dbReference>
<comment type="caution">
    <text evidence="4">The sequence shown here is derived from an EMBL/GenBank/DDBJ whole genome shotgun (WGS) entry which is preliminary data.</text>
</comment>
<protein>
    <submittedName>
        <fullName evidence="4">Restriction endonuclease</fullName>
        <ecNumber evidence="4">3.1.21.-</ecNumber>
    </submittedName>
</protein>
<reference evidence="5" key="1">
    <citation type="journal article" date="2019" name="Int. J. Syst. Evol. Microbiol.">
        <title>The Global Catalogue of Microorganisms (GCM) 10K type strain sequencing project: providing services to taxonomists for standard genome sequencing and annotation.</title>
        <authorList>
            <consortium name="The Broad Institute Genomics Platform"/>
            <consortium name="The Broad Institute Genome Sequencing Center for Infectious Disease"/>
            <person name="Wu L."/>
            <person name="Ma J."/>
        </authorList>
    </citation>
    <scope>NUCLEOTIDE SEQUENCE [LARGE SCALE GENOMIC DNA]</scope>
    <source>
        <strain evidence="5">IBRC-M 10987</strain>
    </source>
</reference>
<dbReference type="PANTHER" id="PTHR30015">
    <property type="entry name" value="MRR RESTRICTION SYSTEM PROTEIN"/>
    <property type="match status" value="1"/>
</dbReference>
<dbReference type="SUPFAM" id="SSF52980">
    <property type="entry name" value="Restriction endonuclease-like"/>
    <property type="match status" value="1"/>
</dbReference>
<feature type="domain" description="Restriction endonuclease type IV Mrr" evidence="3">
    <location>
        <begin position="66"/>
        <end position="174"/>
    </location>
</feature>
<dbReference type="InterPro" id="IPR052906">
    <property type="entry name" value="Type_IV_Methyl-Rstrct_Enzyme"/>
</dbReference>
<sequence>MTYEDMIEATLKMAIAGAFIGVLTLTKSFGAAVAAAVAVLASFIGIRLYRNKQRAERLKLSGISEIDEMDGRQFEHYLGHLLKSHGYSVEVTRAAGDYGADLVIKKDGKKIVVQAKRHSKNVGLKAVQEVQASIAHYGALEGWVISNREYTNEAYALAKSNGIRLINREQLIEMSLKMNSTEQGAAPVIQAIKAEHPQEDRRCGRCGSRMVLRTGPKGEFYGCSSFPKCRYVTPISYQ</sequence>
<proteinExistence type="predicted"/>
<feature type="transmembrane region" description="Helical" evidence="1">
    <location>
        <begin position="29"/>
        <end position="49"/>
    </location>
</feature>
<dbReference type="Pfam" id="PF01396">
    <property type="entry name" value="Zn_ribbon_Top1"/>
    <property type="match status" value="1"/>
</dbReference>
<keyword evidence="5" id="KW-1185">Reference proteome</keyword>
<feature type="domain" description="DNA topoisomerase type IA zn finger" evidence="2">
    <location>
        <begin position="201"/>
        <end position="235"/>
    </location>
</feature>
<dbReference type="InterPro" id="IPR011335">
    <property type="entry name" value="Restrct_endonuc-II-like"/>
</dbReference>
<dbReference type="EMBL" id="JBHSAM010000034">
    <property type="protein sequence ID" value="MFC4102894.1"/>
    <property type="molecule type" value="Genomic_DNA"/>
</dbReference>
<dbReference type="InterPro" id="IPR013498">
    <property type="entry name" value="Topo_IA_Znf"/>
</dbReference>
<name>A0ABV8KA65_9BACL</name>
<keyword evidence="4" id="KW-0378">Hydrolase</keyword>